<organism evidence="3 4">
    <name type="scientific">Lichtheimia corymbifera JMRC:FSU:9682</name>
    <dbReference type="NCBI Taxonomy" id="1263082"/>
    <lineage>
        <taxon>Eukaryota</taxon>
        <taxon>Fungi</taxon>
        <taxon>Fungi incertae sedis</taxon>
        <taxon>Mucoromycota</taxon>
        <taxon>Mucoromycotina</taxon>
        <taxon>Mucoromycetes</taxon>
        <taxon>Mucorales</taxon>
        <taxon>Lichtheimiaceae</taxon>
        <taxon>Lichtheimia</taxon>
    </lineage>
</organism>
<feature type="region of interest" description="Disordered" evidence="1">
    <location>
        <begin position="320"/>
        <end position="346"/>
    </location>
</feature>
<feature type="compositionally biased region" description="Polar residues" evidence="1">
    <location>
        <begin position="123"/>
        <end position="147"/>
    </location>
</feature>
<keyword evidence="2" id="KW-1133">Transmembrane helix</keyword>
<feature type="compositionally biased region" description="Polar residues" evidence="1">
    <location>
        <begin position="218"/>
        <end position="229"/>
    </location>
</feature>
<dbReference type="Proteomes" id="UP000027586">
    <property type="component" value="Unassembled WGS sequence"/>
</dbReference>
<accession>A0A068RVK8</accession>
<dbReference type="VEuPathDB" id="FungiDB:LCOR_05081.1"/>
<keyword evidence="2" id="KW-0472">Membrane</keyword>
<keyword evidence="4" id="KW-1185">Reference proteome</keyword>
<feature type="region of interest" description="Disordered" evidence="1">
    <location>
        <begin position="115"/>
        <end position="179"/>
    </location>
</feature>
<dbReference type="AlphaFoldDB" id="A0A068RVK8"/>
<feature type="compositionally biased region" description="Low complexity" evidence="1">
    <location>
        <begin position="155"/>
        <end position="173"/>
    </location>
</feature>
<reference evidence="3" key="1">
    <citation type="submission" date="2013-08" db="EMBL/GenBank/DDBJ databases">
        <title>Gene expansion shapes genome architecture in the human pathogen Lichtheimia corymbifera: an evolutionary genomics analysis in the ancient terrestrial Mucorales (Mucoromycotina).</title>
        <authorList>
            <person name="Schwartze V.U."/>
            <person name="Winter S."/>
            <person name="Shelest E."/>
            <person name="Marcet-Houben M."/>
            <person name="Horn F."/>
            <person name="Wehner S."/>
            <person name="Hoffmann K."/>
            <person name="Riege K."/>
            <person name="Sammeth M."/>
            <person name="Nowrousian M."/>
            <person name="Valiante V."/>
            <person name="Linde J."/>
            <person name="Jacobsen I.D."/>
            <person name="Marz M."/>
            <person name="Brakhage A.A."/>
            <person name="Gabaldon T."/>
            <person name="Bocker S."/>
            <person name="Voigt K."/>
        </authorList>
    </citation>
    <scope>NUCLEOTIDE SEQUENCE [LARGE SCALE GENOMIC DNA]</scope>
    <source>
        <strain evidence="3">FSU 9682</strain>
    </source>
</reference>
<feature type="transmembrane region" description="Helical" evidence="2">
    <location>
        <begin position="40"/>
        <end position="58"/>
    </location>
</feature>
<keyword evidence="2" id="KW-0812">Transmembrane</keyword>
<protein>
    <submittedName>
        <fullName evidence="3">Uncharacterized protein</fullName>
    </submittedName>
</protein>
<feature type="region of interest" description="Disordered" evidence="1">
    <location>
        <begin position="1"/>
        <end position="36"/>
    </location>
</feature>
<dbReference type="OrthoDB" id="2266849at2759"/>
<evidence type="ECO:0000313" key="3">
    <source>
        <dbReference type="EMBL" id="CDH53765.1"/>
    </source>
</evidence>
<evidence type="ECO:0000313" key="4">
    <source>
        <dbReference type="Proteomes" id="UP000027586"/>
    </source>
</evidence>
<evidence type="ECO:0000256" key="2">
    <source>
        <dbReference type="SAM" id="Phobius"/>
    </source>
</evidence>
<feature type="transmembrane region" description="Helical" evidence="2">
    <location>
        <begin position="64"/>
        <end position="85"/>
    </location>
</feature>
<comment type="caution">
    <text evidence="3">The sequence shown here is derived from an EMBL/GenBank/DDBJ whole genome shotgun (WGS) entry which is preliminary data.</text>
</comment>
<gene>
    <name evidence="3" type="ORF">LCOR_05081.1</name>
</gene>
<feature type="region of interest" description="Disordered" evidence="1">
    <location>
        <begin position="191"/>
        <end position="259"/>
    </location>
</feature>
<sequence length="378" mass="42037">MPQQLSKNKCQPAHPLHNNNPSPRRSTSSKRERSNSSSPVLLATALPLVIAVFVFYFLDGVYTFTRLLDSLVIAFIIAVFVNQLVHSTRHSITALLKKCSPLLLLSTNPCVSNDNHTHHQHHPTSSISTTNDCPDTSKTADVSSTEQLNHKDDTTTTQSMQSETTESTTTTTTIEEEQHHHPLSIMNEKVDHPTASSNSADTVEQEPKSTEAGPISPFANSRLEQQWTSRLERHGAQSSSSKTPLSKRPPPPTPIMSFSTPVQQHHRRYYFRDEPSPISPPALSPSLSVSSIGSTSAYEYDLVRLRRSSRVEEMIRQFDPPMQQQQQHQRRNSVGCGPTASSVSTSTRPFIKSRTFGFKPIVGVWEKRIAETADECSS</sequence>
<proteinExistence type="predicted"/>
<name>A0A068RVK8_9FUNG</name>
<evidence type="ECO:0000256" key="1">
    <source>
        <dbReference type="SAM" id="MobiDB-lite"/>
    </source>
</evidence>
<dbReference type="EMBL" id="CBTN010000019">
    <property type="protein sequence ID" value="CDH53765.1"/>
    <property type="molecule type" value="Genomic_DNA"/>
</dbReference>